<protein>
    <recommendedName>
        <fullName evidence="1">2Fe-2S ferredoxin-type domain-containing protein</fullName>
    </recommendedName>
</protein>
<dbReference type="InterPro" id="IPR006058">
    <property type="entry name" value="2Fe2S_fd_BS"/>
</dbReference>
<organism evidence="2 3">
    <name type="scientific">Domibacillus aminovorans</name>
    <dbReference type="NCBI Taxonomy" id="29332"/>
    <lineage>
        <taxon>Bacteria</taxon>
        <taxon>Bacillati</taxon>
        <taxon>Bacillota</taxon>
        <taxon>Bacilli</taxon>
        <taxon>Bacillales</taxon>
        <taxon>Bacillaceae</taxon>
        <taxon>Domibacillus</taxon>
    </lineage>
</organism>
<gene>
    <name evidence="2" type="ORF">AWH48_09880</name>
</gene>
<reference evidence="2 3" key="1">
    <citation type="submission" date="2016-01" db="EMBL/GenBank/DDBJ databases">
        <title>Investigation of taxonomic status of Bacillus aminovorans.</title>
        <authorList>
            <person name="Verma A."/>
            <person name="Pal Y."/>
            <person name="Krishnamurthi S."/>
        </authorList>
    </citation>
    <scope>NUCLEOTIDE SEQUENCE [LARGE SCALE GENOMIC DNA]</scope>
    <source>
        <strain evidence="2 3">DSM 4337</strain>
    </source>
</reference>
<dbReference type="Pfam" id="PF00111">
    <property type="entry name" value="Fer2"/>
    <property type="match status" value="1"/>
</dbReference>
<evidence type="ECO:0000259" key="1">
    <source>
        <dbReference type="PROSITE" id="PS51085"/>
    </source>
</evidence>
<dbReference type="InterPro" id="IPR036010">
    <property type="entry name" value="2Fe-2S_ferredoxin-like_sf"/>
</dbReference>
<dbReference type="PROSITE" id="PS51085">
    <property type="entry name" value="2FE2S_FER_2"/>
    <property type="match status" value="1"/>
</dbReference>
<accession>A0A177KL04</accession>
<dbReference type="Proteomes" id="UP000077271">
    <property type="component" value="Unassembled WGS sequence"/>
</dbReference>
<dbReference type="GO" id="GO:0051537">
    <property type="term" value="F:2 iron, 2 sulfur cluster binding"/>
    <property type="evidence" value="ECO:0007669"/>
    <property type="project" value="InterPro"/>
</dbReference>
<dbReference type="RefSeq" id="WP_018392158.1">
    <property type="nucleotide sequence ID" value="NZ_LQWZ01000035.1"/>
</dbReference>
<comment type="caution">
    <text evidence="2">The sequence shown here is derived from an EMBL/GenBank/DDBJ whole genome shotgun (WGS) entry which is preliminary data.</text>
</comment>
<dbReference type="InterPro" id="IPR001041">
    <property type="entry name" value="2Fe-2S_ferredoxin-type"/>
</dbReference>
<proteinExistence type="predicted"/>
<evidence type="ECO:0000313" key="3">
    <source>
        <dbReference type="Proteomes" id="UP000077271"/>
    </source>
</evidence>
<sequence length="116" mass="12543">MNKKKWTVGSLIPGMETVREVPVQVVEEKKVDKTAPVVEIRQGIVSCSVPVKSGVILLDGALEQGCGIKYKCRKGTCGVCTVDILSDSDHLSSRNEAEQKKLGQSAKRLACQAVMK</sequence>
<feature type="domain" description="2Fe-2S ferredoxin-type" evidence="1">
    <location>
        <begin position="36"/>
        <end position="116"/>
    </location>
</feature>
<dbReference type="EMBL" id="LQWZ01000035">
    <property type="protein sequence ID" value="OAH53585.1"/>
    <property type="molecule type" value="Genomic_DNA"/>
</dbReference>
<dbReference type="SUPFAM" id="SSF54292">
    <property type="entry name" value="2Fe-2S ferredoxin-like"/>
    <property type="match status" value="1"/>
</dbReference>
<dbReference type="Gene3D" id="3.10.20.30">
    <property type="match status" value="1"/>
</dbReference>
<dbReference type="OrthoDB" id="9807864at2"/>
<evidence type="ECO:0000313" key="2">
    <source>
        <dbReference type="EMBL" id="OAH53585.1"/>
    </source>
</evidence>
<dbReference type="CDD" id="cd00207">
    <property type="entry name" value="fer2"/>
    <property type="match status" value="1"/>
</dbReference>
<name>A0A177KL04_9BACI</name>
<dbReference type="PROSITE" id="PS00197">
    <property type="entry name" value="2FE2S_FER_1"/>
    <property type="match status" value="1"/>
</dbReference>
<dbReference type="AlphaFoldDB" id="A0A177KL04"/>
<dbReference type="InterPro" id="IPR012675">
    <property type="entry name" value="Beta-grasp_dom_sf"/>
</dbReference>